<feature type="compositionally biased region" description="Low complexity" evidence="7">
    <location>
        <begin position="349"/>
        <end position="364"/>
    </location>
</feature>
<keyword evidence="5" id="KW-0539">Nucleus</keyword>
<dbReference type="RefSeq" id="XP_005650938.1">
    <property type="nucleotide sequence ID" value="XM_005650881.1"/>
</dbReference>
<evidence type="ECO:0000313" key="11">
    <source>
        <dbReference type="Proteomes" id="UP000007264"/>
    </source>
</evidence>
<feature type="compositionally biased region" description="Basic residues" evidence="7">
    <location>
        <begin position="674"/>
        <end position="694"/>
    </location>
</feature>
<dbReference type="eggNOG" id="KOG0314">
    <property type="taxonomic scope" value="Eukaryota"/>
</dbReference>
<feature type="compositionally biased region" description="Low complexity" evidence="7">
    <location>
        <begin position="593"/>
        <end position="607"/>
    </location>
</feature>
<dbReference type="PANTHER" id="PTHR15439:SF0">
    <property type="entry name" value="CELL DIVISION CYCLE AND APOPTOSIS REGULATOR PROTEIN 1-RELATED"/>
    <property type="match status" value="1"/>
</dbReference>
<dbReference type="GO" id="GO:0005634">
    <property type="term" value="C:nucleus"/>
    <property type="evidence" value="ECO:0007669"/>
    <property type="project" value="UniProtKB-SubCell"/>
</dbReference>
<evidence type="ECO:0000259" key="8">
    <source>
        <dbReference type="PROSITE" id="PS50158"/>
    </source>
</evidence>
<dbReference type="Proteomes" id="UP000007264">
    <property type="component" value="Unassembled WGS sequence"/>
</dbReference>
<feature type="region of interest" description="Disordered" evidence="7">
    <location>
        <begin position="421"/>
        <end position="730"/>
    </location>
</feature>
<evidence type="ECO:0000256" key="7">
    <source>
        <dbReference type="SAM" id="MobiDB-lite"/>
    </source>
</evidence>
<dbReference type="SMART" id="SM01180">
    <property type="entry name" value="DWNN"/>
    <property type="match status" value="1"/>
</dbReference>
<dbReference type="PANTHER" id="PTHR15439">
    <property type="entry name" value="RETINOBLASTOMA-BINDING PROTEIN 6"/>
    <property type="match status" value="1"/>
</dbReference>
<name>I0Z6X5_COCSC</name>
<keyword evidence="3 6" id="KW-0863">Zinc-finger</keyword>
<dbReference type="AlphaFoldDB" id="I0Z6X5"/>
<dbReference type="GeneID" id="17044404"/>
<dbReference type="OrthoDB" id="106784at2759"/>
<reference evidence="10 11" key="1">
    <citation type="journal article" date="2012" name="Genome Biol.">
        <title>The genome of the polar eukaryotic microalga coccomyxa subellipsoidea reveals traits of cold adaptation.</title>
        <authorList>
            <person name="Blanc G."/>
            <person name="Agarkova I."/>
            <person name="Grimwood J."/>
            <person name="Kuo A."/>
            <person name="Brueggeman A."/>
            <person name="Dunigan D."/>
            <person name="Gurnon J."/>
            <person name="Ladunga I."/>
            <person name="Lindquist E."/>
            <person name="Lucas S."/>
            <person name="Pangilinan J."/>
            <person name="Proschold T."/>
            <person name="Salamov A."/>
            <person name="Schmutz J."/>
            <person name="Weeks D."/>
            <person name="Yamada T."/>
            <person name="Claverie J.M."/>
            <person name="Grigoriev I."/>
            <person name="Van Etten J."/>
            <person name="Lomsadze A."/>
            <person name="Borodovsky M."/>
        </authorList>
    </citation>
    <scope>NUCLEOTIDE SEQUENCE [LARGE SCALE GENOMIC DNA]</scope>
    <source>
        <strain evidence="10 11">C-169</strain>
    </source>
</reference>
<feature type="compositionally biased region" description="Basic and acidic residues" evidence="7">
    <location>
        <begin position="537"/>
        <end position="558"/>
    </location>
</feature>
<feature type="compositionally biased region" description="Basic and acidic residues" evidence="7">
    <location>
        <begin position="695"/>
        <end position="708"/>
    </location>
</feature>
<evidence type="ECO:0000259" key="9">
    <source>
        <dbReference type="PROSITE" id="PS51282"/>
    </source>
</evidence>
<evidence type="ECO:0008006" key="12">
    <source>
        <dbReference type="Google" id="ProtNLM"/>
    </source>
</evidence>
<dbReference type="SUPFAM" id="SSF57756">
    <property type="entry name" value="Retrovirus zinc finger-like domains"/>
    <property type="match status" value="1"/>
</dbReference>
<protein>
    <recommendedName>
        <fullName evidence="12">DWNN-domain-containing protein</fullName>
    </recommendedName>
</protein>
<feature type="region of interest" description="Disordered" evidence="7">
    <location>
        <begin position="273"/>
        <end position="299"/>
    </location>
</feature>
<evidence type="ECO:0000256" key="1">
    <source>
        <dbReference type="ARBA" id="ARBA00004123"/>
    </source>
</evidence>
<dbReference type="EMBL" id="AGSI01000002">
    <property type="protein sequence ID" value="EIE26394.1"/>
    <property type="molecule type" value="Genomic_DNA"/>
</dbReference>
<feature type="compositionally biased region" description="Low complexity" evidence="7">
    <location>
        <begin position="95"/>
        <end position="126"/>
    </location>
</feature>
<dbReference type="GO" id="GO:0008270">
    <property type="term" value="F:zinc ion binding"/>
    <property type="evidence" value="ECO:0007669"/>
    <property type="project" value="UniProtKB-KW"/>
</dbReference>
<dbReference type="GO" id="GO:0061630">
    <property type="term" value="F:ubiquitin protein ligase activity"/>
    <property type="evidence" value="ECO:0007669"/>
    <property type="project" value="InterPro"/>
</dbReference>
<dbReference type="GO" id="GO:0016567">
    <property type="term" value="P:protein ubiquitination"/>
    <property type="evidence" value="ECO:0007669"/>
    <property type="project" value="InterPro"/>
</dbReference>
<dbReference type="InterPro" id="IPR001878">
    <property type="entry name" value="Znf_CCHC"/>
</dbReference>
<feature type="compositionally biased region" description="Pro residues" evidence="7">
    <location>
        <begin position="365"/>
        <end position="374"/>
    </location>
</feature>
<evidence type="ECO:0000256" key="3">
    <source>
        <dbReference type="ARBA" id="ARBA00022771"/>
    </source>
</evidence>
<dbReference type="PROSITE" id="PS50158">
    <property type="entry name" value="ZF_CCHC"/>
    <property type="match status" value="1"/>
</dbReference>
<proteinExistence type="predicted"/>
<comment type="caution">
    <text evidence="10">The sequence shown here is derived from an EMBL/GenBank/DDBJ whole genome shotgun (WGS) entry which is preliminary data.</text>
</comment>
<organism evidence="10 11">
    <name type="scientific">Coccomyxa subellipsoidea (strain C-169)</name>
    <name type="common">Green microalga</name>
    <dbReference type="NCBI Taxonomy" id="574566"/>
    <lineage>
        <taxon>Eukaryota</taxon>
        <taxon>Viridiplantae</taxon>
        <taxon>Chlorophyta</taxon>
        <taxon>core chlorophytes</taxon>
        <taxon>Trebouxiophyceae</taxon>
        <taxon>Trebouxiophyceae incertae sedis</taxon>
        <taxon>Coccomyxaceae</taxon>
        <taxon>Coccomyxa</taxon>
        <taxon>Coccomyxa subellipsoidea</taxon>
    </lineage>
</organism>
<evidence type="ECO:0000256" key="6">
    <source>
        <dbReference type="PROSITE-ProRule" id="PRU00047"/>
    </source>
</evidence>
<feature type="region of interest" description="Disordered" evidence="7">
    <location>
        <begin position="84"/>
        <end position="193"/>
    </location>
</feature>
<feature type="compositionally biased region" description="Basic and acidic residues" evidence="7">
    <location>
        <begin position="463"/>
        <end position="501"/>
    </location>
</feature>
<evidence type="ECO:0000313" key="10">
    <source>
        <dbReference type="EMBL" id="EIE26394.1"/>
    </source>
</evidence>
<evidence type="ECO:0000256" key="2">
    <source>
        <dbReference type="ARBA" id="ARBA00022723"/>
    </source>
</evidence>
<dbReference type="Gene3D" id="4.10.60.10">
    <property type="entry name" value="Zinc finger, CCHC-type"/>
    <property type="match status" value="1"/>
</dbReference>
<dbReference type="Pfam" id="PF08783">
    <property type="entry name" value="DWNN"/>
    <property type="match status" value="1"/>
</dbReference>
<dbReference type="PROSITE" id="PS51282">
    <property type="entry name" value="DWNN"/>
    <property type="match status" value="1"/>
</dbReference>
<sequence>MSGVVHFKFKSAISFDSVQFDGAFVTVGELKNLIAEKKGLGREATVELVLSDPRSHAEYNDDAHLLPKSTSVLVRRAPVSKLRALEGGTEDAGVTSTSAAAPASERPSAAQRPQQLPQQQFPTFRPAPQDDFGGDLYAQQQQPASSTAGAGSTEEDALASRLAQTGASWQKEVAAGGGRGRGRGRGRGGRGGIAIPPPNYICFRCNQGGHYIGDCPTNGDPEYDRKRIRQPVGIPLSRLAINTEGGLVLPGGHTGSLVPNEDVFQREMFGAPKQPKPEQQKLADQPKPALPQPAASSERAAGAPLLLDNKPHADDTAGQEVVVYQAPEAAPTLAGDDQLFLALAQPLATTKPKTSPAQAKKAAPAKPPAAAPGNPWLPPLPMPLMPPGVAAPAPFMAAFTPDMGGPLSKEAFEALRVAALRDKRAGSSDSSRSRSRSPRRSRRRSRSGSPGRDGSGRRRRHADRGARRSRFGDKRRADASESPARSDERPSRQERRSRRDAPAAPPRANDGHHAKRRRTAPEQRRMQEAPSGEEAPPDERFGAAMDRWEPGSDFESKTVARSHRSRRAGAAANSGVQDPAAQPLMQASDARPSEAASADAGTGAEAAVSGPAASDGVADRGVPEQQGQQQTLEPIALLEELDQAPPMAFSSKAAPGQGVQSEEPRDRGRDKEKKEKKHKKHKKHHKKEKKHHKRDLPDKSDRDERESSAEAEGDQEMSQVQTEAKRAAAVPSLVPNPRLFQLSHSAATASAKLQANNRHRAG</sequence>
<feature type="compositionally biased region" description="Basic residues" evidence="7">
    <location>
        <begin position="433"/>
        <end position="446"/>
    </location>
</feature>
<accession>I0Z6X5</accession>
<dbReference type="GO" id="GO:0006511">
    <property type="term" value="P:ubiquitin-dependent protein catabolic process"/>
    <property type="evidence" value="ECO:0007669"/>
    <property type="project" value="TreeGrafter"/>
</dbReference>
<gene>
    <name evidence="10" type="ORF">COCSUDRAFT_64472</name>
</gene>
<dbReference type="InterPro" id="IPR014891">
    <property type="entry name" value="DWNN_domain"/>
</dbReference>
<keyword evidence="4" id="KW-0862">Zinc</keyword>
<comment type="subcellular location">
    <subcellularLocation>
        <location evidence="1">Nucleus</location>
    </subcellularLocation>
</comment>
<feature type="domain" description="DWNN" evidence="9">
    <location>
        <begin position="5"/>
        <end position="78"/>
    </location>
</feature>
<dbReference type="Gene3D" id="3.10.20.90">
    <property type="entry name" value="Phosphatidylinositol 3-kinase Catalytic Subunit, Chain A, domain 1"/>
    <property type="match status" value="1"/>
</dbReference>
<dbReference type="InterPro" id="IPR025829">
    <property type="entry name" value="Zn_knuckle_CX2CX3GHX4C"/>
</dbReference>
<feature type="region of interest" description="Disordered" evidence="7">
    <location>
        <begin position="349"/>
        <end position="374"/>
    </location>
</feature>
<dbReference type="GO" id="GO:0003676">
    <property type="term" value="F:nucleic acid binding"/>
    <property type="evidence" value="ECO:0007669"/>
    <property type="project" value="InterPro"/>
</dbReference>
<feature type="domain" description="CCHC-type" evidence="8">
    <location>
        <begin position="202"/>
        <end position="216"/>
    </location>
</feature>
<evidence type="ECO:0000256" key="5">
    <source>
        <dbReference type="ARBA" id="ARBA00023242"/>
    </source>
</evidence>
<evidence type="ECO:0000256" key="4">
    <source>
        <dbReference type="ARBA" id="ARBA00022833"/>
    </source>
</evidence>
<keyword evidence="11" id="KW-1185">Reference proteome</keyword>
<dbReference type="GO" id="GO:0006397">
    <property type="term" value="P:mRNA processing"/>
    <property type="evidence" value="ECO:0007669"/>
    <property type="project" value="InterPro"/>
</dbReference>
<dbReference type="STRING" id="574566.I0Z6X5"/>
<dbReference type="InterPro" id="IPR033489">
    <property type="entry name" value="RBBP6"/>
</dbReference>
<feature type="compositionally biased region" description="Polar residues" evidence="7">
    <location>
        <begin position="138"/>
        <end position="150"/>
    </location>
</feature>
<dbReference type="KEGG" id="csl:COCSUDRAFT_64472"/>
<dbReference type="InterPro" id="IPR036875">
    <property type="entry name" value="Znf_CCHC_sf"/>
</dbReference>
<feature type="compositionally biased region" description="Basic and acidic residues" evidence="7">
    <location>
        <begin position="662"/>
        <end position="673"/>
    </location>
</feature>
<keyword evidence="2" id="KW-0479">Metal-binding</keyword>
<dbReference type="Pfam" id="PF13696">
    <property type="entry name" value="zf-CCHC_2"/>
    <property type="match status" value="1"/>
</dbReference>